<dbReference type="Proteomes" id="UP000314294">
    <property type="component" value="Unassembled WGS sequence"/>
</dbReference>
<gene>
    <name evidence="2" type="ORF">EYF80_041342</name>
</gene>
<reference evidence="2 3" key="1">
    <citation type="submission" date="2019-03" db="EMBL/GenBank/DDBJ databases">
        <title>First draft genome of Liparis tanakae, snailfish: a comprehensive survey of snailfish specific genes.</title>
        <authorList>
            <person name="Kim W."/>
            <person name="Song I."/>
            <person name="Jeong J.-H."/>
            <person name="Kim D."/>
            <person name="Kim S."/>
            <person name="Ryu S."/>
            <person name="Song J.Y."/>
            <person name="Lee S.K."/>
        </authorList>
    </citation>
    <scope>NUCLEOTIDE SEQUENCE [LARGE SCALE GENOMIC DNA]</scope>
    <source>
        <tissue evidence="2">Muscle</tissue>
    </source>
</reference>
<name>A0A4Z2G4J6_9TELE</name>
<dbReference type="AlphaFoldDB" id="A0A4Z2G4J6"/>
<proteinExistence type="predicted"/>
<feature type="region of interest" description="Disordered" evidence="1">
    <location>
        <begin position="19"/>
        <end position="61"/>
    </location>
</feature>
<evidence type="ECO:0000313" key="3">
    <source>
        <dbReference type="Proteomes" id="UP000314294"/>
    </source>
</evidence>
<evidence type="ECO:0000256" key="1">
    <source>
        <dbReference type="SAM" id="MobiDB-lite"/>
    </source>
</evidence>
<sequence>MLPEGRGHVARGVGPCCQRGGAMLPEGRGHVDPNATKTPASEDPSPRGGRATELFRYQYQK</sequence>
<evidence type="ECO:0000313" key="2">
    <source>
        <dbReference type="EMBL" id="TNN48468.1"/>
    </source>
</evidence>
<accession>A0A4Z2G4J6</accession>
<keyword evidence="3" id="KW-1185">Reference proteome</keyword>
<comment type="caution">
    <text evidence="2">The sequence shown here is derived from an EMBL/GenBank/DDBJ whole genome shotgun (WGS) entry which is preliminary data.</text>
</comment>
<dbReference type="EMBL" id="SRLO01000696">
    <property type="protein sequence ID" value="TNN48468.1"/>
    <property type="molecule type" value="Genomic_DNA"/>
</dbReference>
<organism evidence="2 3">
    <name type="scientific">Liparis tanakae</name>
    <name type="common">Tanaka's snailfish</name>
    <dbReference type="NCBI Taxonomy" id="230148"/>
    <lineage>
        <taxon>Eukaryota</taxon>
        <taxon>Metazoa</taxon>
        <taxon>Chordata</taxon>
        <taxon>Craniata</taxon>
        <taxon>Vertebrata</taxon>
        <taxon>Euteleostomi</taxon>
        <taxon>Actinopterygii</taxon>
        <taxon>Neopterygii</taxon>
        <taxon>Teleostei</taxon>
        <taxon>Neoteleostei</taxon>
        <taxon>Acanthomorphata</taxon>
        <taxon>Eupercaria</taxon>
        <taxon>Perciformes</taxon>
        <taxon>Cottioidei</taxon>
        <taxon>Cottales</taxon>
        <taxon>Liparidae</taxon>
        <taxon>Liparis</taxon>
    </lineage>
</organism>
<protein>
    <submittedName>
        <fullName evidence="2">Uncharacterized protein</fullName>
    </submittedName>
</protein>